<dbReference type="InterPro" id="IPR044090">
    <property type="entry name" value="Nei2_N"/>
</dbReference>
<evidence type="ECO:0000256" key="3">
    <source>
        <dbReference type="ARBA" id="ARBA00022723"/>
    </source>
</evidence>
<name>A0ABP6M6J5_9MICC</name>
<keyword evidence="16" id="KW-0540">Nuclease</keyword>
<dbReference type="InterPro" id="IPR015886">
    <property type="entry name" value="H2TH_FPG"/>
</dbReference>
<proteinExistence type="inferred from homology"/>
<keyword evidence="3" id="KW-0479">Metal-binding</keyword>
<reference evidence="17" key="1">
    <citation type="journal article" date="2019" name="Int. J. Syst. Evol. Microbiol.">
        <title>The Global Catalogue of Microorganisms (GCM) 10K type strain sequencing project: providing services to taxonomists for standard genome sequencing and annotation.</title>
        <authorList>
            <consortium name="The Broad Institute Genomics Platform"/>
            <consortium name="The Broad Institute Genome Sequencing Center for Infectious Disease"/>
            <person name="Wu L."/>
            <person name="Ma J."/>
        </authorList>
    </citation>
    <scope>NUCLEOTIDE SEQUENCE [LARGE SCALE GENOMIC DNA]</scope>
    <source>
        <strain evidence="17">JCM 14309</strain>
    </source>
</reference>
<dbReference type="SUPFAM" id="SSF46946">
    <property type="entry name" value="S13-like H2TH domain"/>
    <property type="match status" value="1"/>
</dbReference>
<dbReference type="SUPFAM" id="SSF81624">
    <property type="entry name" value="N-terminal domain of MutM-like DNA repair proteins"/>
    <property type="match status" value="1"/>
</dbReference>
<evidence type="ECO:0000256" key="9">
    <source>
        <dbReference type="ARBA" id="ARBA00023204"/>
    </source>
</evidence>
<evidence type="ECO:0000313" key="17">
    <source>
        <dbReference type="Proteomes" id="UP001500236"/>
    </source>
</evidence>
<keyword evidence="5 13" id="KW-0863">Zinc-finger</keyword>
<evidence type="ECO:0000259" key="14">
    <source>
        <dbReference type="PROSITE" id="PS51066"/>
    </source>
</evidence>
<evidence type="ECO:0000259" key="15">
    <source>
        <dbReference type="PROSITE" id="PS51068"/>
    </source>
</evidence>
<evidence type="ECO:0000256" key="8">
    <source>
        <dbReference type="ARBA" id="ARBA00023125"/>
    </source>
</evidence>
<evidence type="ECO:0000256" key="2">
    <source>
        <dbReference type="ARBA" id="ARBA00012720"/>
    </source>
</evidence>
<dbReference type="EMBL" id="BAAAVT010000027">
    <property type="protein sequence ID" value="GAA3075894.1"/>
    <property type="molecule type" value="Genomic_DNA"/>
</dbReference>
<feature type="domain" description="Formamidopyrimidine-DNA glycosylase catalytic" evidence="15">
    <location>
        <begin position="2"/>
        <end position="88"/>
    </location>
</feature>
<dbReference type="PANTHER" id="PTHR42697:SF1">
    <property type="entry name" value="ENDONUCLEASE 8"/>
    <property type="match status" value="1"/>
</dbReference>
<keyword evidence="6" id="KW-0378">Hydrolase</keyword>
<evidence type="ECO:0000256" key="6">
    <source>
        <dbReference type="ARBA" id="ARBA00022801"/>
    </source>
</evidence>
<dbReference type="Pfam" id="PF06831">
    <property type="entry name" value="H2TH"/>
    <property type="match status" value="1"/>
</dbReference>
<evidence type="ECO:0000256" key="13">
    <source>
        <dbReference type="PROSITE-ProRule" id="PRU00391"/>
    </source>
</evidence>
<dbReference type="PROSITE" id="PS51066">
    <property type="entry name" value="ZF_FPG_2"/>
    <property type="match status" value="1"/>
</dbReference>
<keyword evidence="7" id="KW-0862">Zinc</keyword>
<organism evidence="16 17">
    <name type="scientific">Nesterenkonia aethiopica</name>
    <dbReference type="NCBI Taxonomy" id="269144"/>
    <lineage>
        <taxon>Bacteria</taxon>
        <taxon>Bacillati</taxon>
        <taxon>Actinomycetota</taxon>
        <taxon>Actinomycetes</taxon>
        <taxon>Micrococcales</taxon>
        <taxon>Micrococcaceae</taxon>
        <taxon>Nesterenkonia</taxon>
    </lineage>
</organism>
<keyword evidence="8" id="KW-0238">DNA-binding</keyword>
<dbReference type="SMART" id="SM00898">
    <property type="entry name" value="Fapy_DNA_glyco"/>
    <property type="match status" value="1"/>
</dbReference>
<dbReference type="SMART" id="SM01232">
    <property type="entry name" value="H2TH"/>
    <property type="match status" value="1"/>
</dbReference>
<evidence type="ECO:0000256" key="11">
    <source>
        <dbReference type="ARBA" id="ARBA00023268"/>
    </source>
</evidence>
<dbReference type="InterPro" id="IPR035937">
    <property type="entry name" value="FPG_N"/>
</dbReference>
<dbReference type="Proteomes" id="UP001500236">
    <property type="component" value="Unassembled WGS sequence"/>
</dbReference>
<keyword evidence="10" id="KW-0456">Lyase</keyword>
<dbReference type="InterPro" id="IPR000214">
    <property type="entry name" value="Znf_DNA_glyclase/AP_lyase"/>
</dbReference>
<evidence type="ECO:0000256" key="4">
    <source>
        <dbReference type="ARBA" id="ARBA00022763"/>
    </source>
</evidence>
<keyword evidence="11" id="KW-0511">Multifunctional enzyme</keyword>
<evidence type="ECO:0000256" key="1">
    <source>
        <dbReference type="ARBA" id="ARBA00009409"/>
    </source>
</evidence>
<keyword evidence="16" id="KW-0255">Endonuclease</keyword>
<evidence type="ECO:0000256" key="10">
    <source>
        <dbReference type="ARBA" id="ARBA00023239"/>
    </source>
</evidence>
<evidence type="ECO:0000256" key="12">
    <source>
        <dbReference type="ARBA" id="ARBA00023295"/>
    </source>
</evidence>
<dbReference type="PANTHER" id="PTHR42697">
    <property type="entry name" value="ENDONUCLEASE 8"/>
    <property type="match status" value="1"/>
</dbReference>
<feature type="domain" description="FPG-type" evidence="14">
    <location>
        <begin position="223"/>
        <end position="272"/>
    </location>
</feature>
<gene>
    <name evidence="16" type="primary">nei2</name>
    <name evidence="16" type="ORF">GCM10010529_29450</name>
</gene>
<evidence type="ECO:0000256" key="5">
    <source>
        <dbReference type="ARBA" id="ARBA00022771"/>
    </source>
</evidence>
<evidence type="ECO:0000256" key="7">
    <source>
        <dbReference type="ARBA" id="ARBA00022833"/>
    </source>
</evidence>
<evidence type="ECO:0000313" key="16">
    <source>
        <dbReference type="EMBL" id="GAA3075894.1"/>
    </source>
</evidence>
<dbReference type="PROSITE" id="PS51068">
    <property type="entry name" value="FPG_CAT"/>
    <property type="match status" value="1"/>
</dbReference>
<comment type="similarity">
    <text evidence="1">Belongs to the FPG family.</text>
</comment>
<accession>A0ABP6M6J5</accession>
<keyword evidence="9" id="KW-0234">DNA repair</keyword>
<dbReference type="GO" id="GO:0004519">
    <property type="term" value="F:endonuclease activity"/>
    <property type="evidence" value="ECO:0007669"/>
    <property type="project" value="UniProtKB-KW"/>
</dbReference>
<dbReference type="RefSeq" id="WP_344683147.1">
    <property type="nucleotide sequence ID" value="NZ_BAAAVT010000027.1"/>
</dbReference>
<dbReference type="InterPro" id="IPR012319">
    <property type="entry name" value="FPG_cat"/>
</dbReference>
<dbReference type="CDD" id="cd08971">
    <property type="entry name" value="AcNei2_N"/>
    <property type="match status" value="1"/>
</dbReference>
<dbReference type="Gene3D" id="3.20.190.10">
    <property type="entry name" value="MutM-like, N-terminal"/>
    <property type="match status" value="1"/>
</dbReference>
<dbReference type="InterPro" id="IPR010979">
    <property type="entry name" value="Ribosomal_uS13-like_H2TH"/>
</dbReference>
<keyword evidence="17" id="KW-1185">Reference proteome</keyword>
<keyword evidence="12" id="KW-0326">Glycosidase</keyword>
<dbReference type="Pfam" id="PF01149">
    <property type="entry name" value="Fapy_DNA_glyco"/>
    <property type="match status" value="1"/>
</dbReference>
<dbReference type="SUPFAM" id="SSF57716">
    <property type="entry name" value="Glucocorticoid receptor-like (DNA-binding domain)"/>
    <property type="match status" value="1"/>
</dbReference>
<sequence length="283" mass="31828">MPEGDSIYREAALLHEALAGRTLLDTEFRVPTFAAADISGQRVERVRARGKHLLIHTTDTVIHSHLKMEGTWHVYPTTQGRPQWRRPGHTARCILTTEDHQAVGFSLGELHLFTPSEAESHIAHLGPDLLGPDWDADEAQRRLLAEPERAIGVALLDQRNLAGVGNVYRSEICFLAGIHPETPVRSVPDLPRILELAHRLLEVNKLRPRRRTTGTPTGGHDLWVYGRGGKPCLRCRTRIERTHHGEAVQPDSGQRRAAQQDRVVYFCPRCQPRAGSRRLNQIT</sequence>
<protein>
    <recommendedName>
        <fullName evidence="2">DNA-(apurinic or apyrimidinic site) lyase</fullName>
        <ecNumber evidence="2">4.2.99.18</ecNumber>
    </recommendedName>
</protein>
<comment type="caution">
    <text evidence="16">The sequence shown here is derived from an EMBL/GenBank/DDBJ whole genome shotgun (WGS) entry which is preliminary data.</text>
</comment>
<dbReference type="Gene3D" id="1.10.8.50">
    <property type="match status" value="1"/>
</dbReference>
<dbReference type="EC" id="4.2.99.18" evidence="2"/>
<keyword evidence="4" id="KW-0227">DNA damage</keyword>